<evidence type="ECO:0000259" key="5">
    <source>
        <dbReference type="PROSITE" id="PS51736"/>
    </source>
</evidence>
<proteinExistence type="predicted"/>
<dbReference type="InterPro" id="IPR006119">
    <property type="entry name" value="Resolv_N"/>
</dbReference>
<dbReference type="GO" id="GO:0015074">
    <property type="term" value="P:DNA integration"/>
    <property type="evidence" value="ECO:0007669"/>
    <property type="project" value="UniProtKB-KW"/>
</dbReference>
<dbReference type="EMBL" id="LGTC01000001">
    <property type="protein sequence ID" value="KNY28317.1"/>
    <property type="molecule type" value="Genomic_DNA"/>
</dbReference>
<dbReference type="PANTHER" id="PTHR30461:SF2">
    <property type="entry name" value="SERINE RECOMBINASE PINE-RELATED"/>
    <property type="match status" value="1"/>
</dbReference>
<organism evidence="6 7">
    <name type="scientific">Pseudobacteroides cellulosolvens ATCC 35603 = DSM 2933</name>
    <dbReference type="NCBI Taxonomy" id="398512"/>
    <lineage>
        <taxon>Bacteria</taxon>
        <taxon>Bacillati</taxon>
        <taxon>Bacillota</taxon>
        <taxon>Clostridia</taxon>
        <taxon>Eubacteriales</taxon>
        <taxon>Oscillospiraceae</taxon>
        <taxon>Pseudobacteroides</taxon>
    </lineage>
</organism>
<dbReference type="GO" id="GO:0000150">
    <property type="term" value="F:DNA strand exchange activity"/>
    <property type="evidence" value="ECO:0007669"/>
    <property type="project" value="InterPro"/>
</dbReference>
<protein>
    <submittedName>
        <fullName evidence="6">Resolvase domain-containing protein</fullName>
    </submittedName>
</protein>
<dbReference type="STRING" id="398512.Bccel_3591"/>
<dbReference type="Gene3D" id="3.40.50.1390">
    <property type="entry name" value="Resolvase, N-terminal catalytic domain"/>
    <property type="match status" value="1"/>
</dbReference>
<keyword evidence="2" id="KW-0238">DNA-binding</keyword>
<keyword evidence="1" id="KW-0229">DNA integration</keyword>
<evidence type="ECO:0000256" key="4">
    <source>
        <dbReference type="PIRSR" id="PIRSR606118-50"/>
    </source>
</evidence>
<feature type="active site" description="O-(5'-phospho-DNA)-serine intermediate" evidence="4">
    <location>
        <position position="11"/>
    </location>
</feature>
<name>A0A0L6JSC7_9FIRM</name>
<gene>
    <name evidence="6" type="ORF">Bccel_3591</name>
</gene>
<dbReference type="InterPro" id="IPR036162">
    <property type="entry name" value="Resolvase-like_N_sf"/>
</dbReference>
<evidence type="ECO:0000313" key="6">
    <source>
        <dbReference type="EMBL" id="KNY28317.1"/>
    </source>
</evidence>
<evidence type="ECO:0000313" key="7">
    <source>
        <dbReference type="Proteomes" id="UP000036923"/>
    </source>
</evidence>
<reference evidence="7" key="1">
    <citation type="submission" date="2015-07" db="EMBL/GenBank/DDBJ databases">
        <title>Near-Complete Genome Sequence of the Cellulolytic Bacterium Bacteroides (Pseudobacteroides) cellulosolvens ATCC 35603.</title>
        <authorList>
            <person name="Dassa B."/>
            <person name="Utturkar S.M."/>
            <person name="Klingeman D.M."/>
            <person name="Hurt R.A."/>
            <person name="Keller M."/>
            <person name="Xu J."/>
            <person name="Reddy Y.H.K."/>
            <person name="Borovok I."/>
            <person name="Grinberg I.R."/>
            <person name="Lamed R."/>
            <person name="Zhivin O."/>
            <person name="Bayer E.A."/>
            <person name="Brown S.D."/>
        </authorList>
    </citation>
    <scope>NUCLEOTIDE SEQUENCE [LARGE SCALE GENOMIC DNA]</scope>
    <source>
        <strain evidence="7">DSM 2933</strain>
    </source>
</reference>
<dbReference type="AlphaFoldDB" id="A0A0L6JSC7"/>
<dbReference type="PATRIC" id="fig|398512.5.peg.3763"/>
<dbReference type="OrthoDB" id="9797501at2"/>
<dbReference type="InterPro" id="IPR006118">
    <property type="entry name" value="Recombinase_CS"/>
</dbReference>
<dbReference type="Proteomes" id="UP000036923">
    <property type="component" value="Unassembled WGS sequence"/>
</dbReference>
<keyword evidence="3" id="KW-0233">DNA recombination</keyword>
<dbReference type="CDD" id="cd03768">
    <property type="entry name" value="SR_ResInv"/>
    <property type="match status" value="1"/>
</dbReference>
<evidence type="ECO:0000256" key="2">
    <source>
        <dbReference type="ARBA" id="ARBA00023125"/>
    </source>
</evidence>
<evidence type="ECO:0000256" key="1">
    <source>
        <dbReference type="ARBA" id="ARBA00022908"/>
    </source>
</evidence>
<keyword evidence="7" id="KW-1185">Reference proteome</keyword>
<feature type="domain" description="Resolvase/invertase-type recombinase catalytic" evidence="5">
    <location>
        <begin position="3"/>
        <end position="147"/>
    </location>
</feature>
<evidence type="ECO:0000256" key="3">
    <source>
        <dbReference type="ARBA" id="ARBA00023172"/>
    </source>
</evidence>
<dbReference type="PROSITE" id="PS00398">
    <property type="entry name" value="RECOMBINASES_2"/>
    <property type="match status" value="1"/>
</dbReference>
<dbReference type="PANTHER" id="PTHR30461">
    <property type="entry name" value="DNA-INVERTASE FROM LAMBDOID PROPHAGE"/>
    <property type="match status" value="1"/>
</dbReference>
<dbReference type="InterPro" id="IPR050639">
    <property type="entry name" value="SSR_resolvase"/>
</dbReference>
<dbReference type="RefSeq" id="WP_036938516.1">
    <property type="nucleotide sequence ID" value="NZ_JQKC01000007.1"/>
</dbReference>
<sequence length="205" mass="23853">MLRKYGYIRVSDKDQNELRQIQSLKEAGVDESFILIDKRSGKDFDRPQYQLLRKVLREGDLLIIASIDRLGRNYKEIIKEWQFITQELKADIKILDMSLLDTTLHKDLLGTFISDLILQVLAYVAEQERINIKNRQAEGIAAAKSEGRHLGRPKTKIPEKFEEVYKRWKVKEITAKAAMEELNLKPTTFYNIVKSLPSEIKIGNF</sequence>
<comment type="caution">
    <text evidence="6">The sequence shown here is derived from an EMBL/GenBank/DDBJ whole genome shotgun (WGS) entry which is preliminary data.</text>
</comment>
<dbReference type="Pfam" id="PF00239">
    <property type="entry name" value="Resolvase"/>
    <property type="match status" value="1"/>
</dbReference>
<dbReference type="PROSITE" id="PS51736">
    <property type="entry name" value="RECOMBINASES_3"/>
    <property type="match status" value="1"/>
</dbReference>
<dbReference type="SUPFAM" id="SSF53041">
    <property type="entry name" value="Resolvase-like"/>
    <property type="match status" value="1"/>
</dbReference>
<accession>A0A0L6JSC7</accession>
<dbReference type="SMART" id="SM00857">
    <property type="entry name" value="Resolvase"/>
    <property type="match status" value="1"/>
</dbReference>
<dbReference type="GO" id="GO:0003677">
    <property type="term" value="F:DNA binding"/>
    <property type="evidence" value="ECO:0007669"/>
    <property type="project" value="UniProtKB-KW"/>
</dbReference>
<dbReference type="eggNOG" id="COG1961">
    <property type="taxonomic scope" value="Bacteria"/>
</dbReference>